<evidence type="ECO:0000313" key="8">
    <source>
        <dbReference type="Proteomes" id="UP000799536"/>
    </source>
</evidence>
<dbReference type="Proteomes" id="UP000799536">
    <property type="component" value="Unassembled WGS sequence"/>
</dbReference>
<gene>
    <name evidence="7" type="ORF">GQ43DRAFT_440452</name>
</gene>
<dbReference type="Pfam" id="PF21711">
    <property type="entry name" value="DCTN5"/>
    <property type="match status" value="1"/>
</dbReference>
<dbReference type="CDD" id="cd03359">
    <property type="entry name" value="LbH_Dynactin_5"/>
    <property type="match status" value="1"/>
</dbReference>
<keyword evidence="2" id="KW-0963">Cytoplasm</keyword>
<dbReference type="SUPFAM" id="SSF51161">
    <property type="entry name" value="Trimeric LpxA-like enzymes"/>
    <property type="match status" value="1"/>
</dbReference>
<evidence type="ECO:0000256" key="2">
    <source>
        <dbReference type="ARBA" id="ARBA00022490"/>
    </source>
</evidence>
<feature type="compositionally biased region" description="Basic residues" evidence="6">
    <location>
        <begin position="1"/>
        <end position="10"/>
    </location>
</feature>
<evidence type="ECO:0000256" key="4">
    <source>
        <dbReference type="ARBA" id="ARBA00034706"/>
    </source>
</evidence>
<reference evidence="7" key="1">
    <citation type="journal article" date="2020" name="Stud. Mycol.">
        <title>101 Dothideomycetes genomes: a test case for predicting lifestyles and emergence of pathogens.</title>
        <authorList>
            <person name="Haridas S."/>
            <person name="Albert R."/>
            <person name="Binder M."/>
            <person name="Bloem J."/>
            <person name="Labutti K."/>
            <person name="Salamov A."/>
            <person name="Andreopoulos B."/>
            <person name="Baker S."/>
            <person name="Barry K."/>
            <person name="Bills G."/>
            <person name="Bluhm B."/>
            <person name="Cannon C."/>
            <person name="Castanera R."/>
            <person name="Culley D."/>
            <person name="Daum C."/>
            <person name="Ezra D."/>
            <person name="Gonzalez J."/>
            <person name="Henrissat B."/>
            <person name="Kuo A."/>
            <person name="Liang C."/>
            <person name="Lipzen A."/>
            <person name="Lutzoni F."/>
            <person name="Magnuson J."/>
            <person name="Mondo S."/>
            <person name="Nolan M."/>
            <person name="Ohm R."/>
            <person name="Pangilinan J."/>
            <person name="Park H.-J."/>
            <person name="Ramirez L."/>
            <person name="Alfaro M."/>
            <person name="Sun H."/>
            <person name="Tritt A."/>
            <person name="Yoshinaga Y."/>
            <person name="Zwiers L.-H."/>
            <person name="Turgeon B."/>
            <person name="Goodwin S."/>
            <person name="Spatafora J."/>
            <person name="Crous P."/>
            <person name="Grigoriev I."/>
        </authorList>
    </citation>
    <scope>NUCLEOTIDE SEQUENCE</scope>
    <source>
        <strain evidence="7">ATCC 74209</strain>
    </source>
</reference>
<dbReference type="GO" id="GO:0005869">
    <property type="term" value="C:dynactin complex"/>
    <property type="evidence" value="ECO:0007669"/>
    <property type="project" value="TreeGrafter"/>
</dbReference>
<evidence type="ECO:0000256" key="1">
    <source>
        <dbReference type="ARBA" id="ARBA00004245"/>
    </source>
</evidence>
<evidence type="ECO:0000256" key="6">
    <source>
        <dbReference type="SAM" id="MobiDB-lite"/>
    </source>
</evidence>
<accession>A0A9P4MT18</accession>
<dbReference type="AlphaFoldDB" id="A0A9P4MT18"/>
<name>A0A9P4MT18_9PLEO</name>
<dbReference type="EMBL" id="ML993969">
    <property type="protein sequence ID" value="KAF2201607.1"/>
    <property type="molecule type" value="Genomic_DNA"/>
</dbReference>
<dbReference type="PANTHER" id="PTHR46126">
    <property type="entry name" value="DYNACTIN SUBUNIT 5"/>
    <property type="match status" value="1"/>
</dbReference>
<comment type="subcellular location">
    <subcellularLocation>
        <location evidence="1">Cytoplasm</location>
        <location evidence="1">Cytoskeleton</location>
    </subcellularLocation>
</comment>
<evidence type="ECO:0000256" key="5">
    <source>
        <dbReference type="ARBA" id="ARBA00034865"/>
    </source>
</evidence>
<dbReference type="OrthoDB" id="417208at2759"/>
<dbReference type="PANTHER" id="PTHR46126:SF1">
    <property type="entry name" value="DYNACTIN SUBUNIT 5"/>
    <property type="match status" value="1"/>
</dbReference>
<evidence type="ECO:0000256" key="3">
    <source>
        <dbReference type="ARBA" id="ARBA00023212"/>
    </source>
</evidence>
<evidence type="ECO:0000313" key="7">
    <source>
        <dbReference type="EMBL" id="KAF2201607.1"/>
    </source>
</evidence>
<sequence>MSRQAARKAAPKGEYIETDSGNKVSRRAHITGTANITLGGRTVIQADVHLRGDLHPTRASTRTDHSAKEQYPTAISIGRCTVISQGVVIRPPHRATGRLHEKRAGIGVEYYPVKVGDNVFVGPNSTISAIHIASHVHIGANTVIHPFVIIKENCKILPNSIIPAHMVIPSGSVVGGQPARVIGEVGEGWGVSAGGMGGAGMGGGGGNGEGPPMWVEGGDLRELVRSIK</sequence>
<comment type="similarity">
    <text evidence="4">Belongs to the dynactin subunits 5/6 family. Dynactin subunit 5 subfamily.</text>
</comment>
<dbReference type="InterPro" id="IPR011004">
    <property type="entry name" value="Trimer_LpxA-like_sf"/>
</dbReference>
<protein>
    <recommendedName>
        <fullName evidence="5">Dynactin subunit 5</fullName>
    </recommendedName>
</protein>
<proteinExistence type="inferred from homology"/>
<feature type="region of interest" description="Disordered" evidence="6">
    <location>
        <begin position="1"/>
        <end position="21"/>
    </location>
</feature>
<dbReference type="Gene3D" id="2.160.10.10">
    <property type="entry name" value="Hexapeptide repeat proteins"/>
    <property type="match status" value="1"/>
</dbReference>
<dbReference type="InterPro" id="IPR047125">
    <property type="entry name" value="DCTN5"/>
</dbReference>
<keyword evidence="3" id="KW-0206">Cytoskeleton</keyword>
<organism evidence="7 8">
    <name type="scientific">Delitschia confertaspora ATCC 74209</name>
    <dbReference type="NCBI Taxonomy" id="1513339"/>
    <lineage>
        <taxon>Eukaryota</taxon>
        <taxon>Fungi</taxon>
        <taxon>Dikarya</taxon>
        <taxon>Ascomycota</taxon>
        <taxon>Pezizomycotina</taxon>
        <taxon>Dothideomycetes</taxon>
        <taxon>Pleosporomycetidae</taxon>
        <taxon>Pleosporales</taxon>
        <taxon>Delitschiaceae</taxon>
        <taxon>Delitschia</taxon>
    </lineage>
</organism>
<comment type="caution">
    <text evidence="7">The sequence shown here is derived from an EMBL/GenBank/DDBJ whole genome shotgun (WGS) entry which is preliminary data.</text>
</comment>
<keyword evidence="8" id="KW-1185">Reference proteome</keyword>